<gene>
    <name evidence="1" type="ORF">PXEA_LOCUS31393</name>
</gene>
<accession>A0A3S5AUC8</accession>
<name>A0A3S5AUC8_9PLAT</name>
<proteinExistence type="predicted"/>
<comment type="caution">
    <text evidence="1">The sequence shown here is derived from an EMBL/GenBank/DDBJ whole genome shotgun (WGS) entry which is preliminary data.</text>
</comment>
<dbReference type="EMBL" id="CAAALY010256443">
    <property type="protein sequence ID" value="VEL37953.1"/>
    <property type="molecule type" value="Genomic_DNA"/>
</dbReference>
<evidence type="ECO:0000313" key="2">
    <source>
        <dbReference type="Proteomes" id="UP000784294"/>
    </source>
</evidence>
<dbReference type="AlphaFoldDB" id="A0A3S5AUC8"/>
<evidence type="ECO:0000313" key="1">
    <source>
        <dbReference type="EMBL" id="VEL37953.1"/>
    </source>
</evidence>
<sequence length="74" mass="7943">MSAAWQMSIDQGMGVFAPDNADGDEVSPMIVADTVSMAPIVIETGPHAIWTKVNCLNHLVTLFMPSSISKRPTL</sequence>
<reference evidence="1" key="1">
    <citation type="submission" date="2018-11" db="EMBL/GenBank/DDBJ databases">
        <authorList>
            <consortium name="Pathogen Informatics"/>
        </authorList>
    </citation>
    <scope>NUCLEOTIDE SEQUENCE</scope>
</reference>
<organism evidence="1 2">
    <name type="scientific">Protopolystoma xenopodis</name>
    <dbReference type="NCBI Taxonomy" id="117903"/>
    <lineage>
        <taxon>Eukaryota</taxon>
        <taxon>Metazoa</taxon>
        <taxon>Spiralia</taxon>
        <taxon>Lophotrochozoa</taxon>
        <taxon>Platyhelminthes</taxon>
        <taxon>Monogenea</taxon>
        <taxon>Polyopisthocotylea</taxon>
        <taxon>Polystomatidea</taxon>
        <taxon>Polystomatidae</taxon>
        <taxon>Protopolystoma</taxon>
    </lineage>
</organism>
<protein>
    <submittedName>
        <fullName evidence="1">Uncharacterized protein</fullName>
    </submittedName>
</protein>
<keyword evidence="2" id="KW-1185">Reference proteome</keyword>
<dbReference type="Proteomes" id="UP000784294">
    <property type="component" value="Unassembled WGS sequence"/>
</dbReference>